<evidence type="ECO:0000313" key="2">
    <source>
        <dbReference type="Proteomes" id="UP000259273"/>
    </source>
</evidence>
<dbReference type="Proteomes" id="UP000259273">
    <property type="component" value="Unassembled WGS sequence"/>
</dbReference>
<dbReference type="STRING" id="1121937.GCA_000423125_03827"/>
<name>A0A3C1KIF1_9GAMM</name>
<protein>
    <submittedName>
        <fullName evidence="1">Gamma-glutamylcyclotransferase</fullName>
    </submittedName>
</protein>
<dbReference type="EMBL" id="DMND01000035">
    <property type="protein sequence ID" value="HAN26479.1"/>
    <property type="molecule type" value="Genomic_DNA"/>
</dbReference>
<reference evidence="1 2" key="1">
    <citation type="journal article" date="2018" name="Nat. Biotechnol.">
        <title>A standardized bacterial taxonomy based on genome phylogeny substantially revises the tree of life.</title>
        <authorList>
            <person name="Parks D.H."/>
            <person name="Chuvochina M."/>
            <person name="Waite D.W."/>
            <person name="Rinke C."/>
            <person name="Skarshewski A."/>
            <person name="Chaumeil P.A."/>
            <person name="Hugenholtz P."/>
        </authorList>
    </citation>
    <scope>NUCLEOTIDE SEQUENCE [LARGE SCALE GENOMIC DNA]</scope>
    <source>
        <strain evidence="1">UBA9158</strain>
    </source>
</reference>
<dbReference type="GO" id="GO:0016740">
    <property type="term" value="F:transferase activity"/>
    <property type="evidence" value="ECO:0007669"/>
    <property type="project" value="UniProtKB-KW"/>
</dbReference>
<dbReference type="AlphaFoldDB" id="A0A3C1KIF1"/>
<feature type="non-terminal residue" evidence="1">
    <location>
        <position position="62"/>
    </location>
</feature>
<sequence>MYLWWVLLGPWGYALPPGYNVPEGPCDQRVFVYGTLRNPLVRWLIVGRRIPTVPAAVSGFDK</sequence>
<evidence type="ECO:0000313" key="1">
    <source>
        <dbReference type="EMBL" id="HAN26479.1"/>
    </source>
</evidence>
<organism evidence="1 2">
    <name type="scientific">Haliea salexigens</name>
    <dbReference type="NCBI Taxonomy" id="287487"/>
    <lineage>
        <taxon>Bacteria</taxon>
        <taxon>Pseudomonadati</taxon>
        <taxon>Pseudomonadota</taxon>
        <taxon>Gammaproteobacteria</taxon>
        <taxon>Cellvibrionales</taxon>
        <taxon>Halieaceae</taxon>
        <taxon>Haliea</taxon>
    </lineage>
</organism>
<accession>A0A3C1KIF1</accession>
<proteinExistence type="predicted"/>
<keyword evidence="1" id="KW-0808">Transferase</keyword>
<comment type="caution">
    <text evidence="1">The sequence shown here is derived from an EMBL/GenBank/DDBJ whole genome shotgun (WGS) entry which is preliminary data.</text>
</comment>
<gene>
    <name evidence="1" type="ORF">DCP75_01875</name>
</gene>